<dbReference type="PANTHER" id="PTHR21666">
    <property type="entry name" value="PEPTIDASE-RELATED"/>
    <property type="match status" value="1"/>
</dbReference>
<accession>M2XCI9</accession>
<protein>
    <submittedName>
        <fullName evidence="4">Peptidase M23B</fullName>
    </submittedName>
</protein>
<dbReference type="InterPro" id="IPR016047">
    <property type="entry name" value="M23ase_b-sheet_dom"/>
</dbReference>
<dbReference type="AlphaFoldDB" id="M2XCI9"/>
<keyword evidence="5" id="KW-1185">Reference proteome</keyword>
<dbReference type="Proteomes" id="UP000009877">
    <property type="component" value="Unassembled WGS sequence"/>
</dbReference>
<feature type="domain" description="M23ase beta-sheet core" evidence="3">
    <location>
        <begin position="114"/>
        <end position="209"/>
    </location>
</feature>
<dbReference type="CDD" id="cd12797">
    <property type="entry name" value="M23_peptidase"/>
    <property type="match status" value="1"/>
</dbReference>
<dbReference type="PANTHER" id="PTHR21666:SF289">
    <property type="entry name" value="L-ALA--D-GLU ENDOPEPTIDASE"/>
    <property type="match status" value="1"/>
</dbReference>
<dbReference type="Gene3D" id="2.70.70.10">
    <property type="entry name" value="Glucose Permease (Domain IIA)"/>
    <property type="match status" value="1"/>
</dbReference>
<dbReference type="GO" id="GO:0004222">
    <property type="term" value="F:metalloendopeptidase activity"/>
    <property type="evidence" value="ECO:0007669"/>
    <property type="project" value="TreeGrafter"/>
</dbReference>
<sequence>MNALASRATASAGPEQPSPSPRARRSRSTLLVAAAVLVSWALSAPATPPSAHAASGQPVRAAAISTALPLVPGSLDAADQQLLAAVHGTWQWPVTIQPRVVRDFDPPSERWLAGHRGADLTVGLNGEILAPADGRVSHVGTVVDRATITIDHGDGLRSSFEPVESDLKKGDRVRKGQVIGVLSGRNHCLTTVRACVHWGVRLDDDYVHPLPFVGAQRPSVLLPLP</sequence>
<evidence type="ECO:0000259" key="3">
    <source>
        <dbReference type="Pfam" id="PF01551"/>
    </source>
</evidence>
<proteinExistence type="predicted"/>
<dbReference type="Pfam" id="PF01551">
    <property type="entry name" value="Peptidase_M23"/>
    <property type="match status" value="1"/>
</dbReference>
<comment type="caution">
    <text evidence="4">The sequence shown here is derived from an EMBL/GenBank/DDBJ whole genome shotgun (WGS) entry which is preliminary data.</text>
</comment>
<dbReference type="InterPro" id="IPR011055">
    <property type="entry name" value="Dup_hybrid_motif"/>
</dbReference>
<evidence type="ECO:0000313" key="5">
    <source>
        <dbReference type="Proteomes" id="UP000009877"/>
    </source>
</evidence>
<evidence type="ECO:0000256" key="2">
    <source>
        <dbReference type="SAM" id="MobiDB-lite"/>
    </source>
</evidence>
<feature type="region of interest" description="Disordered" evidence="2">
    <location>
        <begin position="1"/>
        <end position="25"/>
    </location>
</feature>
<organism evidence="4 5">
    <name type="scientific">Kocuria palustris PEL</name>
    <dbReference type="NCBI Taxonomy" id="1236550"/>
    <lineage>
        <taxon>Bacteria</taxon>
        <taxon>Bacillati</taxon>
        <taxon>Actinomycetota</taxon>
        <taxon>Actinomycetes</taxon>
        <taxon>Micrococcales</taxon>
        <taxon>Micrococcaceae</taxon>
        <taxon>Kocuria</taxon>
    </lineage>
</organism>
<dbReference type="InterPro" id="IPR050570">
    <property type="entry name" value="Cell_wall_metabolism_enzyme"/>
</dbReference>
<evidence type="ECO:0000256" key="1">
    <source>
        <dbReference type="ARBA" id="ARBA00022729"/>
    </source>
</evidence>
<dbReference type="EMBL" id="ANHZ02000008">
    <property type="protein sequence ID" value="EME36781.1"/>
    <property type="molecule type" value="Genomic_DNA"/>
</dbReference>
<gene>
    <name evidence="4" type="ORF">C884_02388</name>
</gene>
<evidence type="ECO:0000313" key="4">
    <source>
        <dbReference type="EMBL" id="EME36781.1"/>
    </source>
</evidence>
<reference evidence="4 5" key="1">
    <citation type="journal article" date="2014" name="Genome Announc.">
        <title>Draft Genome Sequence of Kocuria palustris PEL.</title>
        <authorList>
            <person name="Sharma G."/>
            <person name="Khatri I."/>
            <person name="Subramanian S."/>
        </authorList>
    </citation>
    <scope>NUCLEOTIDE SEQUENCE [LARGE SCALE GENOMIC DNA]</scope>
    <source>
        <strain evidence="4 5">PEL</strain>
    </source>
</reference>
<dbReference type="RefSeq" id="WP_006214442.1">
    <property type="nucleotide sequence ID" value="NZ_ANHZ02000008.1"/>
</dbReference>
<keyword evidence="1" id="KW-0732">Signal</keyword>
<dbReference type="STRING" id="71999.KPaMU14_08260"/>
<dbReference type="SUPFAM" id="SSF51261">
    <property type="entry name" value="Duplicated hybrid motif"/>
    <property type="match status" value="1"/>
</dbReference>
<name>M2XCI9_9MICC</name>